<dbReference type="AlphaFoldDB" id="A0A1Y2C594"/>
<proteinExistence type="predicted"/>
<accession>A0A1Y2C594</accession>
<protein>
    <submittedName>
        <fullName evidence="1">Uncharacterized protein</fullName>
    </submittedName>
</protein>
<organism evidence="1 2">
    <name type="scientific">Rhizoclosmatium globosum</name>
    <dbReference type="NCBI Taxonomy" id="329046"/>
    <lineage>
        <taxon>Eukaryota</taxon>
        <taxon>Fungi</taxon>
        <taxon>Fungi incertae sedis</taxon>
        <taxon>Chytridiomycota</taxon>
        <taxon>Chytridiomycota incertae sedis</taxon>
        <taxon>Chytridiomycetes</taxon>
        <taxon>Chytridiales</taxon>
        <taxon>Chytriomycetaceae</taxon>
        <taxon>Rhizoclosmatium</taxon>
    </lineage>
</organism>
<sequence length="353" mass="38581">MSPLTATIFYSNSSCIFANAIQYSLSNKVCVPSSSKCVKVTQDSYIRNACVPETVSNPQDIASFGQKYFDRDVPQILSLSSGANCVGTVKGGWQSLADYCMPALNTKAYVAWKLTFNSTGGIFLSTYLDHNCTSTGLKDVLPYGSVDAQSCQVDNTVSIVNYQGYYIVTAYTGSDCKTPLNVEKFISPRKCQETPCYQHEFGDYVTFQCATNIDSKKLVQSTFNEVPTYKFTQYTDDKCRLFSYDRDYRLNTCSSGRFGDYAQSVNTTIPDDGSSIQLLYYSGSNCKGQLVSNLIYETDGTCTSNGVVVFNKRLISSIPSLMSQSPSASLNGSTNSTSSGVSRTLLAGPYVSQ</sequence>
<name>A0A1Y2C594_9FUNG</name>
<keyword evidence="2" id="KW-1185">Reference proteome</keyword>
<reference evidence="1 2" key="1">
    <citation type="submission" date="2016-07" db="EMBL/GenBank/DDBJ databases">
        <title>Pervasive Adenine N6-methylation of Active Genes in Fungi.</title>
        <authorList>
            <consortium name="DOE Joint Genome Institute"/>
            <person name="Mondo S.J."/>
            <person name="Dannebaum R.O."/>
            <person name="Kuo R.C."/>
            <person name="Labutti K."/>
            <person name="Haridas S."/>
            <person name="Kuo A."/>
            <person name="Salamov A."/>
            <person name="Ahrendt S.R."/>
            <person name="Lipzen A."/>
            <person name="Sullivan W."/>
            <person name="Andreopoulos W.B."/>
            <person name="Clum A."/>
            <person name="Lindquist E."/>
            <person name="Daum C."/>
            <person name="Ramamoorthy G.K."/>
            <person name="Gryganskyi A."/>
            <person name="Culley D."/>
            <person name="Magnuson J.K."/>
            <person name="James T.Y."/>
            <person name="O'Malley M.A."/>
            <person name="Stajich J.E."/>
            <person name="Spatafora J.W."/>
            <person name="Visel A."/>
            <person name="Grigoriev I.V."/>
        </authorList>
    </citation>
    <scope>NUCLEOTIDE SEQUENCE [LARGE SCALE GENOMIC DNA]</scope>
    <source>
        <strain evidence="1 2">JEL800</strain>
    </source>
</reference>
<dbReference type="EMBL" id="MCGO01000029">
    <property type="protein sequence ID" value="ORY42212.1"/>
    <property type="molecule type" value="Genomic_DNA"/>
</dbReference>
<dbReference type="Proteomes" id="UP000193642">
    <property type="component" value="Unassembled WGS sequence"/>
</dbReference>
<gene>
    <name evidence="1" type="ORF">BCR33DRAFT_739246</name>
</gene>
<comment type="caution">
    <text evidence="1">The sequence shown here is derived from an EMBL/GenBank/DDBJ whole genome shotgun (WGS) entry which is preliminary data.</text>
</comment>
<evidence type="ECO:0000313" key="1">
    <source>
        <dbReference type="EMBL" id="ORY42212.1"/>
    </source>
</evidence>
<evidence type="ECO:0000313" key="2">
    <source>
        <dbReference type="Proteomes" id="UP000193642"/>
    </source>
</evidence>